<feature type="domain" description="PGG" evidence="2">
    <location>
        <begin position="21"/>
        <end position="133"/>
    </location>
</feature>
<feature type="transmembrane region" description="Helical" evidence="1">
    <location>
        <begin position="30"/>
        <end position="48"/>
    </location>
</feature>
<dbReference type="InterPro" id="IPR026961">
    <property type="entry name" value="PGG_dom"/>
</dbReference>
<dbReference type="eggNOG" id="KOG0504">
    <property type="taxonomic scope" value="Eukaryota"/>
</dbReference>
<evidence type="ECO:0000313" key="3">
    <source>
        <dbReference type="EMBL" id="KCW81653.1"/>
    </source>
</evidence>
<feature type="non-terminal residue" evidence="3">
    <location>
        <position position="141"/>
    </location>
</feature>
<feature type="transmembrane region" description="Helical" evidence="1">
    <location>
        <begin position="113"/>
        <end position="135"/>
    </location>
</feature>
<dbReference type="EMBL" id="KK198755">
    <property type="protein sequence ID" value="KCW81653.1"/>
    <property type="molecule type" value="Genomic_DNA"/>
</dbReference>
<gene>
    <name evidence="3" type="ORF">EUGRSUZ_C03019</name>
</gene>
<dbReference type="GO" id="GO:0016020">
    <property type="term" value="C:membrane"/>
    <property type="evidence" value="ECO:0000318"/>
    <property type="project" value="GO_Central"/>
</dbReference>
<dbReference type="PANTHER" id="PTHR24177">
    <property type="entry name" value="CASKIN"/>
    <property type="match status" value="1"/>
</dbReference>
<feature type="non-terminal residue" evidence="3">
    <location>
        <position position="1"/>
    </location>
</feature>
<name>A0A059CT61_EUCGR</name>
<dbReference type="OMA" id="MITFCAC"/>
<dbReference type="AlphaFoldDB" id="A0A059CT61"/>
<reference evidence="3" key="1">
    <citation type="submission" date="2013-07" db="EMBL/GenBank/DDBJ databases">
        <title>The genome of Eucalyptus grandis.</title>
        <authorList>
            <person name="Schmutz J."/>
            <person name="Hayes R."/>
            <person name="Myburg A."/>
            <person name="Tuskan G."/>
            <person name="Grattapaglia D."/>
            <person name="Rokhsar D.S."/>
        </authorList>
    </citation>
    <scope>NUCLEOTIDE SEQUENCE</scope>
    <source>
        <tissue evidence="3">Leaf extractions</tissue>
    </source>
</reference>
<dbReference type="PANTHER" id="PTHR24177:SF365">
    <property type="entry name" value="ANKYRIN REPEAT-CONTAINING PROTEIN NPR4-LIKE ISOFORM X1"/>
    <property type="match status" value="1"/>
</dbReference>
<proteinExistence type="predicted"/>
<evidence type="ECO:0000259" key="2">
    <source>
        <dbReference type="Pfam" id="PF13962"/>
    </source>
</evidence>
<sequence length="141" mass="15511">RKTFWQTFVDEHEKLLQIGNKWVEDTANSCMLVSTLIATVLFAAAFTVPGSNNGNTGLPLLLGHDSLLVFAISDALGLLSSVMAILLFLAILTSRCEPQDFLDSLPKKIIMGLLLLFLSLAFMLVAFASTLIIVLDKRLEW</sequence>
<dbReference type="Gramene" id="KCW81653">
    <property type="protein sequence ID" value="KCW81653"/>
    <property type="gene ID" value="EUGRSUZ_C03019"/>
</dbReference>
<keyword evidence="1" id="KW-0812">Transmembrane</keyword>
<accession>A0A059CT61</accession>
<dbReference type="InParanoid" id="A0A059CT61"/>
<keyword evidence="1" id="KW-0472">Membrane</keyword>
<dbReference type="Pfam" id="PF13962">
    <property type="entry name" value="PGG"/>
    <property type="match status" value="1"/>
</dbReference>
<feature type="transmembrane region" description="Helical" evidence="1">
    <location>
        <begin position="68"/>
        <end position="92"/>
    </location>
</feature>
<evidence type="ECO:0000256" key="1">
    <source>
        <dbReference type="SAM" id="Phobius"/>
    </source>
</evidence>
<organism evidence="3">
    <name type="scientific">Eucalyptus grandis</name>
    <name type="common">Flooded gum</name>
    <dbReference type="NCBI Taxonomy" id="71139"/>
    <lineage>
        <taxon>Eukaryota</taxon>
        <taxon>Viridiplantae</taxon>
        <taxon>Streptophyta</taxon>
        <taxon>Embryophyta</taxon>
        <taxon>Tracheophyta</taxon>
        <taxon>Spermatophyta</taxon>
        <taxon>Magnoliopsida</taxon>
        <taxon>eudicotyledons</taxon>
        <taxon>Gunneridae</taxon>
        <taxon>Pentapetalae</taxon>
        <taxon>rosids</taxon>
        <taxon>malvids</taxon>
        <taxon>Myrtales</taxon>
        <taxon>Myrtaceae</taxon>
        <taxon>Myrtoideae</taxon>
        <taxon>Eucalypteae</taxon>
        <taxon>Eucalyptus</taxon>
    </lineage>
</organism>
<protein>
    <recommendedName>
        <fullName evidence="2">PGG domain-containing protein</fullName>
    </recommendedName>
</protein>
<dbReference type="STRING" id="71139.A0A059CT61"/>
<keyword evidence="1" id="KW-1133">Transmembrane helix</keyword>